<protein>
    <submittedName>
        <fullName evidence="7">Electron transport protein</fullName>
    </submittedName>
</protein>
<evidence type="ECO:0000256" key="5">
    <source>
        <dbReference type="SAM" id="Phobius"/>
    </source>
</evidence>
<dbReference type="RefSeq" id="WP_250096773.1">
    <property type="nucleotide sequence ID" value="NZ_JAKRYL010000011.1"/>
</dbReference>
<dbReference type="InterPro" id="IPR051395">
    <property type="entry name" value="Cytochrome_c_Peroxidase/MauG"/>
</dbReference>
<proteinExistence type="predicted"/>
<organism evidence="7 8">
    <name type="scientific">Halalkalibacter alkaliphilus</name>
    <dbReference type="NCBI Taxonomy" id="2917993"/>
    <lineage>
        <taxon>Bacteria</taxon>
        <taxon>Bacillati</taxon>
        <taxon>Bacillota</taxon>
        <taxon>Bacilli</taxon>
        <taxon>Bacillales</taxon>
        <taxon>Bacillaceae</taxon>
        <taxon>Halalkalibacter</taxon>
    </lineage>
</organism>
<dbReference type="InterPro" id="IPR036909">
    <property type="entry name" value="Cyt_c-like_dom_sf"/>
</dbReference>
<evidence type="ECO:0000259" key="6">
    <source>
        <dbReference type="PROSITE" id="PS51007"/>
    </source>
</evidence>
<dbReference type="PROSITE" id="PS51007">
    <property type="entry name" value="CYTC"/>
    <property type="match status" value="2"/>
</dbReference>
<feature type="domain" description="Cytochrome c" evidence="6">
    <location>
        <begin position="171"/>
        <end position="277"/>
    </location>
</feature>
<keyword evidence="5" id="KW-0472">Membrane</keyword>
<gene>
    <name evidence="7" type="ORF">MF646_12195</name>
</gene>
<comment type="caution">
    <text evidence="7">The sequence shown here is derived from an EMBL/GenBank/DDBJ whole genome shotgun (WGS) entry which is preliminary data.</text>
</comment>
<feature type="transmembrane region" description="Helical" evidence="5">
    <location>
        <begin position="12"/>
        <end position="32"/>
    </location>
</feature>
<dbReference type="GO" id="GO:0020037">
    <property type="term" value="F:heme binding"/>
    <property type="evidence" value="ECO:0007669"/>
    <property type="project" value="InterPro"/>
</dbReference>
<sequence length="658" mass="72262">MEKRSTNEVKSWRVLFLVSSFVAIFAVILSFVEFEYGYVPSEDKILNDYKTEFGEKVTYDVMGAFISPEEVMSLSKDQRQKKLSPEHGAVHVDDELIKLGKELFYTETFGNEIFLTDILGFIDGPMGIPNIMKAIIALKGEATTNLRVELSEDVTIGDKSWKKGDKIDTGLDVAKGALTPLGIPISYSDGRVRAGLSCAACHATVDLETGKVMEGVPNLDFDSGLITALATNSAAFFPTADIESIRDYIRDTNRTIKNSKGEEEALPDPIALENAVDETFNKWPKGNFDTTPDFVANPTQTPDAFTFGAHPYGWNGFSLFGPFKGLSTFNNEVHSFNSDSLSFSEHSDILFGIDKEVYMATILQNAASKKYRYDVSSNEKPSDFFRSVDDTPDIPGVNEGVILPTFPKLSMVTPNATIVSTIGTEVGKENNALSAYQNTLAPPTYMRKVSEETKAAGGEVFTRAGCISCHAGRTFTNHKIIPVDVIKTEPTRARSLKNVGKELGESYMYAPNTPTPLPKNPTVLKVPTDHIDPEQRRLAFNIGTNGGYKVKSLIGLAYSAPYLHDGGVAVGVDEESEIGVPGTIMKGKLPDPYNSLKAMVDKELRQKVIKANQSVPQLKDVHVEGIGHEYWVDRTSGFTKEEQEALIDYLLSETSPNK</sequence>
<dbReference type="SUPFAM" id="SSF46626">
    <property type="entry name" value="Cytochrome c"/>
    <property type="match status" value="1"/>
</dbReference>
<evidence type="ECO:0000313" key="8">
    <source>
        <dbReference type="Proteomes" id="UP001139150"/>
    </source>
</evidence>
<keyword evidence="3 4" id="KW-0408">Iron</keyword>
<dbReference type="PANTHER" id="PTHR30600">
    <property type="entry name" value="CYTOCHROME C PEROXIDASE-RELATED"/>
    <property type="match status" value="1"/>
</dbReference>
<dbReference type="GO" id="GO:0009055">
    <property type="term" value="F:electron transfer activity"/>
    <property type="evidence" value="ECO:0007669"/>
    <property type="project" value="InterPro"/>
</dbReference>
<dbReference type="InterPro" id="IPR009056">
    <property type="entry name" value="Cyt_c-like_dom"/>
</dbReference>
<feature type="domain" description="Cytochrome c" evidence="6">
    <location>
        <begin position="452"/>
        <end position="654"/>
    </location>
</feature>
<evidence type="ECO:0000256" key="1">
    <source>
        <dbReference type="ARBA" id="ARBA00022617"/>
    </source>
</evidence>
<evidence type="ECO:0000256" key="3">
    <source>
        <dbReference type="ARBA" id="ARBA00023004"/>
    </source>
</evidence>
<keyword evidence="2 4" id="KW-0479">Metal-binding</keyword>
<keyword evidence="5" id="KW-1133">Transmembrane helix</keyword>
<dbReference type="GO" id="GO:0046872">
    <property type="term" value="F:metal ion binding"/>
    <property type="evidence" value="ECO:0007669"/>
    <property type="project" value="UniProtKB-KW"/>
</dbReference>
<accession>A0A9X2CTC9</accession>
<dbReference type="AlphaFoldDB" id="A0A9X2CTC9"/>
<dbReference type="GO" id="GO:0004130">
    <property type="term" value="F:cytochrome-c peroxidase activity"/>
    <property type="evidence" value="ECO:0007669"/>
    <property type="project" value="TreeGrafter"/>
</dbReference>
<dbReference type="Proteomes" id="UP001139150">
    <property type="component" value="Unassembled WGS sequence"/>
</dbReference>
<evidence type="ECO:0000256" key="4">
    <source>
        <dbReference type="PROSITE-ProRule" id="PRU00433"/>
    </source>
</evidence>
<evidence type="ECO:0000313" key="7">
    <source>
        <dbReference type="EMBL" id="MCL7747882.1"/>
    </source>
</evidence>
<keyword evidence="8" id="KW-1185">Reference proteome</keyword>
<name>A0A9X2CTC9_9BACI</name>
<dbReference type="Gene3D" id="1.10.760.10">
    <property type="entry name" value="Cytochrome c-like domain"/>
    <property type="match status" value="1"/>
</dbReference>
<keyword evidence="5" id="KW-0812">Transmembrane</keyword>
<evidence type="ECO:0000256" key="2">
    <source>
        <dbReference type="ARBA" id="ARBA00022723"/>
    </source>
</evidence>
<keyword evidence="1 4" id="KW-0349">Heme</keyword>
<dbReference type="EMBL" id="JAKRYL010000011">
    <property type="protein sequence ID" value="MCL7747882.1"/>
    <property type="molecule type" value="Genomic_DNA"/>
</dbReference>
<reference evidence="7" key="1">
    <citation type="submission" date="2022-02" db="EMBL/GenBank/DDBJ databases">
        <title>Halalkalibacter sp. nov. isolated from Lonar Lake, India.</title>
        <authorList>
            <person name="Joshi A."/>
            <person name="Thite S."/>
            <person name="Lodha T."/>
        </authorList>
    </citation>
    <scope>NUCLEOTIDE SEQUENCE</scope>
    <source>
        <strain evidence="7">MEB205</strain>
    </source>
</reference>